<organism evidence="3">
    <name type="scientific">hydrothermal vent metagenome</name>
    <dbReference type="NCBI Taxonomy" id="652676"/>
    <lineage>
        <taxon>unclassified sequences</taxon>
        <taxon>metagenomes</taxon>
        <taxon>ecological metagenomes</taxon>
    </lineage>
</organism>
<dbReference type="PROSITE" id="PS51724">
    <property type="entry name" value="SPOR"/>
    <property type="match status" value="1"/>
</dbReference>
<dbReference type="Pfam" id="PF05036">
    <property type="entry name" value="SPOR"/>
    <property type="match status" value="1"/>
</dbReference>
<gene>
    <name evidence="3" type="ORF">MNBD_BACTEROID01-2188</name>
</gene>
<dbReference type="AlphaFoldDB" id="A0A3B0U816"/>
<feature type="transmembrane region" description="Helical" evidence="1">
    <location>
        <begin position="162"/>
        <end position="184"/>
    </location>
</feature>
<proteinExistence type="predicted"/>
<evidence type="ECO:0000259" key="2">
    <source>
        <dbReference type="PROSITE" id="PS51724"/>
    </source>
</evidence>
<dbReference type="InterPro" id="IPR007730">
    <property type="entry name" value="SPOR-like_dom"/>
</dbReference>
<dbReference type="InterPro" id="IPR040495">
    <property type="entry name" value="HU-CCDC81_bac_1"/>
</dbReference>
<keyword evidence="1" id="KW-0472">Membrane</keyword>
<name>A0A3B0U816_9ZZZZ</name>
<reference evidence="3" key="1">
    <citation type="submission" date="2018-06" db="EMBL/GenBank/DDBJ databases">
        <authorList>
            <person name="Zhirakovskaya E."/>
        </authorList>
    </citation>
    <scope>NUCLEOTIDE SEQUENCE</scope>
</reference>
<dbReference type="EMBL" id="UOEP01000217">
    <property type="protein sequence ID" value="VAW24523.1"/>
    <property type="molecule type" value="Genomic_DNA"/>
</dbReference>
<feature type="domain" description="SPOR" evidence="2">
    <location>
        <begin position="232"/>
        <end position="308"/>
    </location>
</feature>
<dbReference type="Gene3D" id="3.30.70.1070">
    <property type="entry name" value="Sporulation related repeat"/>
    <property type="match status" value="1"/>
</dbReference>
<dbReference type="Pfam" id="PF18174">
    <property type="entry name" value="HU-CCDC81_bac_1"/>
    <property type="match status" value="1"/>
</dbReference>
<keyword evidence="1" id="KW-1133">Transmembrane helix</keyword>
<protein>
    <recommendedName>
        <fullName evidence="2">SPOR domain-containing protein</fullName>
    </recommendedName>
</protein>
<dbReference type="InterPro" id="IPR036680">
    <property type="entry name" value="SPOR-like_sf"/>
</dbReference>
<accession>A0A3B0U816</accession>
<dbReference type="GO" id="GO:0042834">
    <property type="term" value="F:peptidoglycan binding"/>
    <property type="evidence" value="ECO:0007669"/>
    <property type="project" value="InterPro"/>
</dbReference>
<evidence type="ECO:0000256" key="1">
    <source>
        <dbReference type="SAM" id="Phobius"/>
    </source>
</evidence>
<dbReference type="Pfam" id="PF18175">
    <property type="entry name" value="HU-CCDC81_bac_2"/>
    <property type="match status" value="1"/>
</dbReference>
<keyword evidence="1" id="KW-0812">Transmembrane</keyword>
<evidence type="ECO:0000313" key="3">
    <source>
        <dbReference type="EMBL" id="VAW24523.1"/>
    </source>
</evidence>
<dbReference type="InterPro" id="IPR041268">
    <property type="entry name" value="HU-CCDC81_bac_2"/>
</dbReference>
<sequence>MDLSPFIKDLLFEHEYVIVPGLGAFVSNYKPAYFDEGKNIYFPPSKEVTFNSRLKNNDRLLVDYLIEKTGIREYAAVKNIETFREDVQYRLDNGERIEIKGLGFLYTDDKQTPMFESAPAENLLKDSYGLPAVSLSDNKEALRAGVITDNKKDKVIRKKKKAWLWLLIIPIVISGIFIYLNILYPPATIPPIPPPTAKSSLPGNSTALIDSVQAVPDSIIEQDTAAPEIKPAAEATKYYLIGGSFKEQQNADKFFNRVSKKGYKPVHIGRQGNFFIVAIGVYSNGKDAVSAKKEFLEKEPDSGVWILAGK</sequence>
<dbReference type="SUPFAM" id="SSF110997">
    <property type="entry name" value="Sporulation related repeat"/>
    <property type="match status" value="1"/>
</dbReference>